<dbReference type="NCBIfam" id="TIGR00089">
    <property type="entry name" value="MiaB/RimO family radical SAM methylthiotransferase"/>
    <property type="match status" value="1"/>
</dbReference>
<dbReference type="PANTHER" id="PTHR11918:SF45">
    <property type="entry name" value="THREONYLCARBAMOYLADENOSINE TRNA METHYLTHIOTRANSFERASE"/>
    <property type="match status" value="1"/>
</dbReference>
<protein>
    <submittedName>
        <fullName evidence="10">Threonylcarbamoyladenosine tRNA methylthiotransferase MtaB</fullName>
        <ecNumber evidence="10">2.8.4.5</ecNumber>
    </submittedName>
</protein>
<evidence type="ECO:0000256" key="6">
    <source>
        <dbReference type="ARBA" id="ARBA00023004"/>
    </source>
</evidence>
<dbReference type="RefSeq" id="WP_307411312.1">
    <property type="nucleotide sequence ID" value="NZ_JAUSUR010000008.1"/>
</dbReference>
<name>A0ABU0E822_9FIRM</name>
<dbReference type="InterPro" id="IPR058240">
    <property type="entry name" value="rSAM_sf"/>
</dbReference>
<evidence type="ECO:0000256" key="5">
    <source>
        <dbReference type="ARBA" id="ARBA00022723"/>
    </source>
</evidence>
<dbReference type="InterPro" id="IPR013848">
    <property type="entry name" value="Methylthiotransferase_N"/>
</dbReference>
<comment type="cofactor">
    <cofactor evidence="1">
        <name>[4Fe-4S] cluster</name>
        <dbReference type="ChEBI" id="CHEBI:49883"/>
    </cofactor>
</comment>
<dbReference type="SFLD" id="SFLDS00029">
    <property type="entry name" value="Radical_SAM"/>
    <property type="match status" value="1"/>
</dbReference>
<dbReference type="InterPro" id="IPR038135">
    <property type="entry name" value="Methylthiotransferase_N_sf"/>
</dbReference>
<keyword evidence="3 10" id="KW-0808">Transferase</keyword>
<dbReference type="PROSITE" id="PS51918">
    <property type="entry name" value="RADICAL_SAM"/>
    <property type="match status" value="1"/>
</dbReference>
<organism evidence="10 11">
    <name type="scientific">Breznakia pachnodae</name>
    <dbReference type="NCBI Taxonomy" id="265178"/>
    <lineage>
        <taxon>Bacteria</taxon>
        <taxon>Bacillati</taxon>
        <taxon>Bacillota</taxon>
        <taxon>Erysipelotrichia</taxon>
        <taxon>Erysipelotrichales</taxon>
        <taxon>Erysipelotrichaceae</taxon>
        <taxon>Breznakia</taxon>
    </lineage>
</organism>
<comment type="caution">
    <text evidence="10">The sequence shown here is derived from an EMBL/GenBank/DDBJ whole genome shotgun (WGS) entry which is preliminary data.</text>
</comment>
<dbReference type="SFLD" id="SFLDG01061">
    <property type="entry name" value="methylthiotransferase"/>
    <property type="match status" value="1"/>
</dbReference>
<dbReference type="InterPro" id="IPR007197">
    <property type="entry name" value="rSAM"/>
</dbReference>
<keyword evidence="7" id="KW-0411">Iron-sulfur</keyword>
<evidence type="ECO:0000256" key="7">
    <source>
        <dbReference type="ARBA" id="ARBA00023014"/>
    </source>
</evidence>
<dbReference type="EC" id="2.8.4.5" evidence="10"/>
<dbReference type="GO" id="GO:0035598">
    <property type="term" value="F:tRNA (N(6)-L-threonylcarbamoyladenosine(37)-C(2))-methylthiotransferase activity"/>
    <property type="evidence" value="ECO:0007669"/>
    <property type="project" value="UniProtKB-EC"/>
</dbReference>
<keyword evidence="11" id="KW-1185">Reference proteome</keyword>
<dbReference type="SMART" id="SM00729">
    <property type="entry name" value="Elp3"/>
    <property type="match status" value="1"/>
</dbReference>
<dbReference type="Proteomes" id="UP001230220">
    <property type="component" value="Unassembled WGS sequence"/>
</dbReference>
<dbReference type="PROSITE" id="PS01278">
    <property type="entry name" value="MTTASE_RADICAL"/>
    <property type="match status" value="1"/>
</dbReference>
<dbReference type="InterPro" id="IPR023404">
    <property type="entry name" value="rSAM_horseshoe"/>
</dbReference>
<dbReference type="NCBIfam" id="TIGR01579">
    <property type="entry name" value="MiaB-like-C"/>
    <property type="match status" value="1"/>
</dbReference>
<gene>
    <name evidence="10" type="ORF">J2S15_003731</name>
</gene>
<dbReference type="InterPro" id="IPR006638">
    <property type="entry name" value="Elp3/MiaA/NifB-like_rSAM"/>
</dbReference>
<dbReference type="Pfam" id="PF04055">
    <property type="entry name" value="Radical_SAM"/>
    <property type="match status" value="1"/>
</dbReference>
<dbReference type="Gene3D" id="3.40.50.12160">
    <property type="entry name" value="Methylthiotransferase, N-terminal domain"/>
    <property type="match status" value="1"/>
</dbReference>
<keyword evidence="5" id="KW-0479">Metal-binding</keyword>
<dbReference type="Gene3D" id="3.80.30.20">
    <property type="entry name" value="tm_1862 like domain"/>
    <property type="match status" value="1"/>
</dbReference>
<dbReference type="InterPro" id="IPR005839">
    <property type="entry name" value="Methylthiotransferase"/>
</dbReference>
<evidence type="ECO:0000256" key="4">
    <source>
        <dbReference type="ARBA" id="ARBA00022691"/>
    </source>
</evidence>
<evidence type="ECO:0000259" key="9">
    <source>
        <dbReference type="PROSITE" id="PS51918"/>
    </source>
</evidence>
<dbReference type="PROSITE" id="PS51449">
    <property type="entry name" value="MTTASE_N"/>
    <property type="match status" value="1"/>
</dbReference>
<evidence type="ECO:0000259" key="8">
    <source>
        <dbReference type="PROSITE" id="PS51449"/>
    </source>
</evidence>
<dbReference type="EMBL" id="JAUSUR010000008">
    <property type="protein sequence ID" value="MDQ0362970.1"/>
    <property type="molecule type" value="Genomic_DNA"/>
</dbReference>
<evidence type="ECO:0000256" key="3">
    <source>
        <dbReference type="ARBA" id="ARBA00022679"/>
    </source>
</evidence>
<keyword evidence="2" id="KW-0004">4Fe-4S</keyword>
<keyword evidence="6" id="KW-0408">Iron</keyword>
<evidence type="ECO:0000256" key="2">
    <source>
        <dbReference type="ARBA" id="ARBA00022485"/>
    </source>
</evidence>
<evidence type="ECO:0000313" key="10">
    <source>
        <dbReference type="EMBL" id="MDQ0362970.1"/>
    </source>
</evidence>
<sequence length="430" mass="48678">MNTFAIATLGCKVNTYESESYVQGLTALDFHEVDFKGCADVYIINTCAVTNTAASKSRQKINQAKRNNPNAVICVVGCFVQTSHKPEELGADILIGSSQKAKLPEIIKEVLDGKEVNSLVEDIQHFTHFETLTVDQFQHKTRAFLKIQDGCNQYCSYCIIPFARGRERSMPLIEVVENAKKLVEHGHREIVLTGIHTGRYGHDLGIELIDLLKELVRIEQLQRIRISSIEVTELSDELIEFIADNKKIARHLHIPIQSGSDEILKAMNRPYSIALFEEKVKEIRSKIPNISISSDIIMGFPQESEEQFKETMDTVEKVQFSFLHVFPFSKRDGTRAEKLSGHLSNQIKKERCSAVSFLSKKHYNNYIHTFIGQTVEVLFEYEKDGYYYGHTSEYVLTKVKSDKDITNQVYSVIIDKVEEGSLVGSLGGIS</sequence>
<feature type="domain" description="MTTase N-terminal" evidence="8">
    <location>
        <begin position="2"/>
        <end position="112"/>
    </location>
</feature>
<dbReference type="InterPro" id="IPR006467">
    <property type="entry name" value="MiaB-like_bact"/>
</dbReference>
<dbReference type="SFLD" id="SFLDG01082">
    <property type="entry name" value="B12-binding_domain_containing"/>
    <property type="match status" value="1"/>
</dbReference>
<dbReference type="CDD" id="cd01335">
    <property type="entry name" value="Radical_SAM"/>
    <property type="match status" value="1"/>
</dbReference>
<accession>A0ABU0E822</accession>
<dbReference type="SUPFAM" id="SSF102114">
    <property type="entry name" value="Radical SAM enzymes"/>
    <property type="match status" value="1"/>
</dbReference>
<reference evidence="10 11" key="1">
    <citation type="submission" date="2023-07" db="EMBL/GenBank/DDBJ databases">
        <title>Genomic Encyclopedia of Type Strains, Phase IV (KMG-IV): sequencing the most valuable type-strain genomes for metagenomic binning, comparative biology and taxonomic classification.</title>
        <authorList>
            <person name="Goeker M."/>
        </authorList>
    </citation>
    <scope>NUCLEOTIDE SEQUENCE [LARGE SCALE GENOMIC DNA]</scope>
    <source>
        <strain evidence="10 11">DSM 16784</strain>
    </source>
</reference>
<feature type="domain" description="Radical SAM core" evidence="9">
    <location>
        <begin position="137"/>
        <end position="365"/>
    </location>
</feature>
<proteinExistence type="predicted"/>
<dbReference type="Pfam" id="PF00919">
    <property type="entry name" value="UPF0004"/>
    <property type="match status" value="1"/>
</dbReference>
<dbReference type="InterPro" id="IPR020612">
    <property type="entry name" value="Methylthiotransferase_CS"/>
</dbReference>
<keyword evidence="4" id="KW-0949">S-adenosyl-L-methionine</keyword>
<evidence type="ECO:0000256" key="1">
    <source>
        <dbReference type="ARBA" id="ARBA00001966"/>
    </source>
</evidence>
<evidence type="ECO:0000313" key="11">
    <source>
        <dbReference type="Proteomes" id="UP001230220"/>
    </source>
</evidence>
<dbReference type="PANTHER" id="PTHR11918">
    <property type="entry name" value="RADICAL SAM PROTEINS"/>
    <property type="match status" value="1"/>
</dbReference>